<gene>
    <name evidence="1" type="ORF">BN869_000009045_1</name>
</gene>
<organism evidence="1">
    <name type="scientific">Bionectria ochroleuca</name>
    <name type="common">Gliocladium roseum</name>
    <dbReference type="NCBI Taxonomy" id="29856"/>
    <lineage>
        <taxon>Eukaryota</taxon>
        <taxon>Fungi</taxon>
        <taxon>Dikarya</taxon>
        <taxon>Ascomycota</taxon>
        <taxon>Pezizomycotina</taxon>
        <taxon>Sordariomycetes</taxon>
        <taxon>Hypocreomycetidae</taxon>
        <taxon>Hypocreales</taxon>
        <taxon>Bionectriaceae</taxon>
        <taxon>Clonostachys</taxon>
    </lineage>
</organism>
<protein>
    <recommendedName>
        <fullName evidence="2">C2H2-type domain-containing protein</fullName>
    </recommendedName>
</protein>
<evidence type="ECO:0008006" key="2">
    <source>
        <dbReference type="Google" id="ProtNLM"/>
    </source>
</evidence>
<evidence type="ECO:0000313" key="1">
    <source>
        <dbReference type="EMBL" id="CEO52987.1"/>
    </source>
</evidence>
<sequence length="176" mass="20602">MIVYGRGLKVPRERFNAFLSPYDVDPLLGSLLQDSDEEEIATVFRNKGIDWKFRIFLPYTRDYEHSPWIYIFDSWVFVFTQKRVGGELDTPIPSSLEALRQLLSVEPPVDKYVLSCEDQPWLPPVLEQRFQTPIHCDTCDQVFTSEPPFLAWRERQEHRRELHGSTEGEAPLPDDC</sequence>
<dbReference type="AlphaFoldDB" id="A0A0B7KBX8"/>
<name>A0A0B7KBX8_BIOOC</name>
<proteinExistence type="predicted"/>
<accession>A0A0B7KBX8</accession>
<reference evidence="1" key="1">
    <citation type="submission" date="2015-01" db="EMBL/GenBank/DDBJ databases">
        <authorList>
            <person name="Durling Mikael"/>
        </authorList>
    </citation>
    <scope>NUCLEOTIDE SEQUENCE</scope>
</reference>
<dbReference type="EMBL" id="CDPU01000032">
    <property type="protein sequence ID" value="CEO52987.1"/>
    <property type="molecule type" value="Genomic_DNA"/>
</dbReference>